<gene>
    <name evidence="1" type="ORF">G2W53_022110</name>
</gene>
<reference evidence="1" key="1">
    <citation type="submission" date="2020-09" db="EMBL/GenBank/DDBJ databases">
        <title>Genome-Enabled Discovery of Anthraquinone Biosynthesis in Senna tora.</title>
        <authorList>
            <person name="Kang S.-H."/>
            <person name="Pandey R.P."/>
            <person name="Lee C.-M."/>
            <person name="Sim J.-S."/>
            <person name="Jeong J.-T."/>
            <person name="Choi B.-S."/>
            <person name="Jung M."/>
            <person name="Ginzburg D."/>
            <person name="Zhao K."/>
            <person name="Won S.Y."/>
            <person name="Oh T.-J."/>
            <person name="Yu Y."/>
            <person name="Kim N.-H."/>
            <person name="Lee O.R."/>
            <person name="Lee T.-H."/>
            <person name="Bashyal P."/>
            <person name="Kim T.-S."/>
            <person name="Lee W.-H."/>
            <person name="Kawkins C."/>
            <person name="Kim C.-K."/>
            <person name="Kim J.S."/>
            <person name="Ahn B.O."/>
            <person name="Rhee S.Y."/>
            <person name="Sohng J.K."/>
        </authorList>
    </citation>
    <scope>NUCLEOTIDE SEQUENCE</scope>
    <source>
        <tissue evidence="1">Leaf</tissue>
    </source>
</reference>
<evidence type="ECO:0000313" key="1">
    <source>
        <dbReference type="EMBL" id="KAF7823966.1"/>
    </source>
</evidence>
<sequence length="71" mass="7911">MQLKFSFAFDPQADGQTEVTNSSLGKSPFEIVHGFTPCHPIDMKSIPLSTHTSKSTESFVHHNLELHAENK</sequence>
<name>A0A834TMY5_9FABA</name>
<dbReference type="AlphaFoldDB" id="A0A834TMY5"/>
<evidence type="ECO:0000313" key="2">
    <source>
        <dbReference type="Proteomes" id="UP000634136"/>
    </source>
</evidence>
<keyword evidence="2" id="KW-1185">Reference proteome</keyword>
<accession>A0A834TMY5</accession>
<dbReference type="Proteomes" id="UP000634136">
    <property type="component" value="Unassembled WGS sequence"/>
</dbReference>
<protein>
    <submittedName>
        <fullName evidence="1">Transposon Ty3-I Gag-Pol polyprotein</fullName>
    </submittedName>
</protein>
<proteinExistence type="predicted"/>
<organism evidence="1 2">
    <name type="scientific">Senna tora</name>
    <dbReference type="NCBI Taxonomy" id="362788"/>
    <lineage>
        <taxon>Eukaryota</taxon>
        <taxon>Viridiplantae</taxon>
        <taxon>Streptophyta</taxon>
        <taxon>Embryophyta</taxon>
        <taxon>Tracheophyta</taxon>
        <taxon>Spermatophyta</taxon>
        <taxon>Magnoliopsida</taxon>
        <taxon>eudicotyledons</taxon>
        <taxon>Gunneridae</taxon>
        <taxon>Pentapetalae</taxon>
        <taxon>rosids</taxon>
        <taxon>fabids</taxon>
        <taxon>Fabales</taxon>
        <taxon>Fabaceae</taxon>
        <taxon>Caesalpinioideae</taxon>
        <taxon>Cassia clade</taxon>
        <taxon>Senna</taxon>
    </lineage>
</organism>
<dbReference type="EMBL" id="JAAIUW010000007">
    <property type="protein sequence ID" value="KAF7823966.1"/>
    <property type="molecule type" value="Genomic_DNA"/>
</dbReference>
<comment type="caution">
    <text evidence="1">The sequence shown here is derived from an EMBL/GenBank/DDBJ whole genome shotgun (WGS) entry which is preliminary data.</text>
</comment>